<dbReference type="PANTHER" id="PTHR33240">
    <property type="entry name" value="OS08G0508500 PROTEIN"/>
    <property type="match status" value="1"/>
</dbReference>
<feature type="repeat" description="Solcar" evidence="4">
    <location>
        <begin position="1"/>
        <end position="76"/>
    </location>
</feature>
<dbReference type="PROSITE" id="PS50920">
    <property type="entry name" value="SOLCAR"/>
    <property type="match status" value="1"/>
</dbReference>
<evidence type="ECO:0008006" key="9">
    <source>
        <dbReference type="Google" id="ProtNLM"/>
    </source>
</evidence>
<dbReference type="CDD" id="cd00303">
    <property type="entry name" value="retropepsin_like"/>
    <property type="match status" value="1"/>
</dbReference>
<sequence length="481" mass="53749">MAAKTTTFLIDMTKTRLQLHSESLSSARPASAFGIASDILRLEGPLGLYKGLTPAITRHLFYIPIRIVGYEHWLNAFVPNDRSLSLCCPSTSKGAILTIGLLSQIFTTIVCPLDNRTHPMANTSQTPNLEGLHCEIHAYFCRQLQELQNQAEECLPPLYHPPEGNERLKDYVKRFNQAILEVEAPGDKVVIMAMMEGLRPDLLFDSLSKNVPETLSALQNKSDKYIAAEELAEAKRRRRGKVDPKRKELDSRRSEYRDEARSKKYSQRSNMRSLSNGPKKSRLTPAGETGTSIGRDEEEVYNLSSPIVEVHPPITFNNDDLRGLHLPHDDTLVVSTVITNFNVQRILVDNRSSADILFTLAFNKMKIGLDKLHHFHTPLIGFGGNTMHPLGWIKLPITLGTEPHQITIGQDFIVVDYPSPYNTILGRPTFGGTRAITSTYHLKMKFPTSTGVGEVRGDQNIARQCFISAMKSETSTTPVAQ</sequence>
<dbReference type="AlphaFoldDB" id="A0A7J0DQN0"/>
<dbReference type="InterPro" id="IPR023395">
    <property type="entry name" value="MCP_dom_sf"/>
</dbReference>
<feature type="compositionally biased region" description="Polar residues" evidence="6">
    <location>
        <begin position="267"/>
        <end position="278"/>
    </location>
</feature>
<keyword evidence="8" id="KW-1185">Reference proteome</keyword>
<comment type="subcellular location">
    <subcellularLocation>
        <location evidence="1">Membrane</location>
        <topology evidence="1">Multi-pass membrane protein</topology>
    </subcellularLocation>
</comment>
<gene>
    <name evidence="7" type="ORF">Acr_00g0068290</name>
</gene>
<dbReference type="PANTHER" id="PTHR33240:SF15">
    <property type="entry name" value="GAG-PRO-LIKE PROTEIN"/>
    <property type="match status" value="1"/>
</dbReference>
<name>A0A7J0DQN0_9ERIC</name>
<protein>
    <recommendedName>
        <fullName evidence="9">Mitochondrial substrate carrier family protein</fullName>
    </recommendedName>
</protein>
<keyword evidence="2 4" id="KW-0812">Transmembrane</keyword>
<feature type="region of interest" description="Disordered" evidence="6">
    <location>
        <begin position="233"/>
        <end position="296"/>
    </location>
</feature>
<evidence type="ECO:0000256" key="3">
    <source>
        <dbReference type="ARBA" id="ARBA00023136"/>
    </source>
</evidence>
<evidence type="ECO:0000313" key="8">
    <source>
        <dbReference type="Proteomes" id="UP000585474"/>
    </source>
</evidence>
<feature type="compositionally biased region" description="Basic and acidic residues" evidence="6">
    <location>
        <begin position="241"/>
        <end position="262"/>
    </location>
</feature>
<dbReference type="OrthoDB" id="2919534at2759"/>
<organism evidence="7 8">
    <name type="scientific">Actinidia rufa</name>
    <dbReference type="NCBI Taxonomy" id="165716"/>
    <lineage>
        <taxon>Eukaryota</taxon>
        <taxon>Viridiplantae</taxon>
        <taxon>Streptophyta</taxon>
        <taxon>Embryophyta</taxon>
        <taxon>Tracheophyta</taxon>
        <taxon>Spermatophyta</taxon>
        <taxon>Magnoliopsida</taxon>
        <taxon>eudicotyledons</taxon>
        <taxon>Gunneridae</taxon>
        <taxon>Pentapetalae</taxon>
        <taxon>asterids</taxon>
        <taxon>Ericales</taxon>
        <taxon>Actinidiaceae</taxon>
        <taxon>Actinidia</taxon>
    </lineage>
</organism>
<keyword evidence="3 4" id="KW-0472">Membrane</keyword>
<dbReference type="InterPro" id="IPR018108">
    <property type="entry name" value="MCP_transmembrane"/>
</dbReference>
<reference evidence="8" key="1">
    <citation type="submission" date="2019-07" db="EMBL/GenBank/DDBJ databases">
        <title>De Novo Assembly of kiwifruit Actinidia rufa.</title>
        <authorList>
            <person name="Sugita-Konishi S."/>
            <person name="Sato K."/>
            <person name="Mori E."/>
            <person name="Abe Y."/>
            <person name="Kisaki G."/>
            <person name="Hamano K."/>
            <person name="Suezawa K."/>
            <person name="Otani M."/>
            <person name="Fukuda T."/>
            <person name="Manabe T."/>
            <person name="Gomi K."/>
            <person name="Tabuchi M."/>
            <person name="Akimitsu K."/>
            <person name="Kataoka I."/>
        </authorList>
    </citation>
    <scope>NUCLEOTIDE SEQUENCE [LARGE SCALE GENOMIC DNA]</scope>
    <source>
        <strain evidence="8">cv. Fuchu</strain>
    </source>
</reference>
<dbReference type="Proteomes" id="UP000585474">
    <property type="component" value="Unassembled WGS sequence"/>
</dbReference>
<comment type="similarity">
    <text evidence="5">Belongs to the mitochondrial carrier (TC 2.A.29) family.</text>
</comment>
<dbReference type="SUPFAM" id="SSF103506">
    <property type="entry name" value="Mitochondrial carrier"/>
    <property type="match status" value="1"/>
</dbReference>
<evidence type="ECO:0000256" key="2">
    <source>
        <dbReference type="ARBA" id="ARBA00022692"/>
    </source>
</evidence>
<dbReference type="Pfam" id="PF00153">
    <property type="entry name" value="Mito_carr"/>
    <property type="match status" value="1"/>
</dbReference>
<dbReference type="Gene3D" id="1.50.40.10">
    <property type="entry name" value="Mitochondrial carrier domain"/>
    <property type="match status" value="1"/>
</dbReference>
<evidence type="ECO:0000256" key="5">
    <source>
        <dbReference type="RuleBase" id="RU000488"/>
    </source>
</evidence>
<evidence type="ECO:0000313" key="7">
    <source>
        <dbReference type="EMBL" id="GFS40396.1"/>
    </source>
</evidence>
<dbReference type="EMBL" id="BJWL01000348">
    <property type="protein sequence ID" value="GFS40396.1"/>
    <property type="molecule type" value="Genomic_DNA"/>
</dbReference>
<proteinExistence type="inferred from homology"/>
<keyword evidence="5" id="KW-0813">Transport</keyword>
<evidence type="ECO:0000256" key="1">
    <source>
        <dbReference type="ARBA" id="ARBA00004141"/>
    </source>
</evidence>
<dbReference type="GO" id="GO:0016020">
    <property type="term" value="C:membrane"/>
    <property type="evidence" value="ECO:0007669"/>
    <property type="project" value="UniProtKB-SubCell"/>
</dbReference>
<comment type="caution">
    <text evidence="7">The sequence shown here is derived from an EMBL/GenBank/DDBJ whole genome shotgun (WGS) entry which is preliminary data.</text>
</comment>
<accession>A0A7J0DQN0</accession>
<evidence type="ECO:0000256" key="6">
    <source>
        <dbReference type="SAM" id="MobiDB-lite"/>
    </source>
</evidence>
<evidence type="ECO:0000256" key="4">
    <source>
        <dbReference type="PROSITE-ProRule" id="PRU00282"/>
    </source>
</evidence>